<dbReference type="SMART" id="SM00248">
    <property type="entry name" value="ANK"/>
    <property type="match status" value="2"/>
</dbReference>
<reference evidence="20" key="1">
    <citation type="submission" date="2021-02" db="EMBL/GenBank/DDBJ databases">
        <authorList>
            <person name="Nowell W R."/>
        </authorList>
    </citation>
    <scope>NUCLEOTIDE SEQUENCE</scope>
</reference>
<evidence type="ECO:0008006" key="24">
    <source>
        <dbReference type="Google" id="ProtNLM"/>
    </source>
</evidence>
<dbReference type="Gene3D" id="1.25.40.10">
    <property type="entry name" value="Tetratricopeptide repeat domain"/>
    <property type="match status" value="1"/>
</dbReference>
<dbReference type="Proteomes" id="UP000663891">
    <property type="component" value="Unassembled WGS sequence"/>
</dbReference>
<dbReference type="GO" id="GO:0005524">
    <property type="term" value="F:ATP binding"/>
    <property type="evidence" value="ECO:0007669"/>
    <property type="project" value="UniProtKB-KW"/>
</dbReference>
<feature type="compositionally biased region" description="Low complexity" evidence="15">
    <location>
        <begin position="3429"/>
        <end position="3442"/>
    </location>
</feature>
<feature type="coiled-coil region" evidence="14">
    <location>
        <begin position="3023"/>
        <end position="3079"/>
    </location>
</feature>
<dbReference type="InterPro" id="IPR044722">
    <property type="entry name" value="SecA_SF2_C"/>
</dbReference>
<comment type="caution">
    <text evidence="20">The sequence shown here is derived from an EMBL/GenBank/DDBJ whole genome shotgun (WGS) entry which is preliminary data.</text>
</comment>
<accession>A0A814IB33</accession>
<dbReference type="SMART" id="SM00958">
    <property type="entry name" value="SecA_PP_bind"/>
    <property type="match status" value="1"/>
</dbReference>
<dbReference type="Pfam" id="PF12796">
    <property type="entry name" value="Ank_2"/>
    <property type="match status" value="1"/>
</dbReference>
<keyword evidence="12" id="KW-0040">ANK repeat</keyword>
<evidence type="ECO:0000313" key="20">
    <source>
        <dbReference type="EMBL" id="CAF1019381.1"/>
    </source>
</evidence>
<keyword evidence="8" id="KW-0653">Protein transport</keyword>
<evidence type="ECO:0000313" key="21">
    <source>
        <dbReference type="EMBL" id="CAF3610806.1"/>
    </source>
</evidence>
<organism evidence="20 23">
    <name type="scientific">Adineta steineri</name>
    <dbReference type="NCBI Taxonomy" id="433720"/>
    <lineage>
        <taxon>Eukaryota</taxon>
        <taxon>Metazoa</taxon>
        <taxon>Spiralia</taxon>
        <taxon>Gnathifera</taxon>
        <taxon>Rotifera</taxon>
        <taxon>Eurotatoria</taxon>
        <taxon>Bdelloidea</taxon>
        <taxon>Adinetida</taxon>
        <taxon>Adinetidae</taxon>
        <taxon>Adineta</taxon>
    </lineage>
</organism>
<keyword evidence="2" id="KW-0813">Transport</keyword>
<dbReference type="PRINTS" id="PR00906">
    <property type="entry name" value="SECA"/>
</dbReference>
<dbReference type="PROSITE" id="PS50297">
    <property type="entry name" value="ANK_REP_REGION"/>
    <property type="match status" value="1"/>
</dbReference>
<comment type="similarity">
    <text evidence="1">Belongs to the peptidase C48 family.</text>
</comment>
<dbReference type="OrthoDB" id="7553586at2759"/>
<dbReference type="SUPFAM" id="SSF81767">
    <property type="entry name" value="Pre-protein crosslinking domain of SecA"/>
    <property type="match status" value="1"/>
</dbReference>
<proteinExistence type="inferred from homology"/>
<feature type="domain" description="Ubiquitin-like protease family profile" evidence="16">
    <location>
        <begin position="1597"/>
        <end position="1801"/>
    </location>
</feature>
<gene>
    <name evidence="22" type="ORF">KXQ929_LOCUS24300</name>
    <name evidence="21" type="ORF">OKA104_LOCUS7112</name>
    <name evidence="20" type="ORF">VCS650_LOCUS15708</name>
</gene>
<keyword evidence="14" id="KW-0175">Coiled coil</keyword>
<evidence type="ECO:0000256" key="11">
    <source>
        <dbReference type="ARBA" id="ARBA00023136"/>
    </source>
</evidence>
<name>A0A814IB33_9BILA</name>
<evidence type="ECO:0000259" key="17">
    <source>
        <dbReference type="PROSITE" id="PS51192"/>
    </source>
</evidence>
<evidence type="ECO:0000256" key="4">
    <source>
        <dbReference type="ARBA" id="ARBA00022670"/>
    </source>
</evidence>
<dbReference type="SUPFAM" id="SSF48452">
    <property type="entry name" value="TPR-like"/>
    <property type="match status" value="1"/>
</dbReference>
<dbReference type="Proteomes" id="UP000663868">
    <property type="component" value="Unassembled WGS sequence"/>
</dbReference>
<feature type="coiled-coil region" evidence="14">
    <location>
        <begin position="582"/>
        <end position="609"/>
    </location>
</feature>
<dbReference type="Pfam" id="PF22179">
    <property type="entry name" value="RickCE_cat"/>
    <property type="match status" value="1"/>
</dbReference>
<feature type="repeat" description="ANK" evidence="12">
    <location>
        <begin position="192"/>
        <end position="225"/>
    </location>
</feature>
<dbReference type="InterPro" id="IPR011130">
    <property type="entry name" value="SecA_preprotein_X-link_dom"/>
</dbReference>
<keyword evidence="10" id="KW-0811">Translocation</keyword>
<dbReference type="PANTHER" id="PTHR30612:SF0">
    <property type="entry name" value="CHLOROPLAST PROTEIN-TRANSPORTING ATPASE"/>
    <property type="match status" value="1"/>
</dbReference>
<evidence type="ECO:0000259" key="19">
    <source>
        <dbReference type="PROSITE" id="PS51196"/>
    </source>
</evidence>
<dbReference type="GO" id="GO:0008234">
    <property type="term" value="F:cysteine-type peptidase activity"/>
    <property type="evidence" value="ECO:0007669"/>
    <property type="project" value="InterPro"/>
</dbReference>
<evidence type="ECO:0000256" key="1">
    <source>
        <dbReference type="ARBA" id="ARBA00005234"/>
    </source>
</evidence>
<dbReference type="InterPro" id="IPR002110">
    <property type="entry name" value="Ankyrin_rpt"/>
</dbReference>
<dbReference type="PROSITE" id="PS51194">
    <property type="entry name" value="HELICASE_CTER"/>
    <property type="match status" value="1"/>
</dbReference>
<dbReference type="Gene3D" id="3.90.1440.10">
    <property type="entry name" value="SecA, preprotein cross-linking domain"/>
    <property type="match status" value="1"/>
</dbReference>
<feature type="repeat" description="ANK" evidence="12">
    <location>
        <begin position="146"/>
        <end position="168"/>
    </location>
</feature>
<dbReference type="SUPFAM" id="SSF52540">
    <property type="entry name" value="P-loop containing nucleoside triphosphate hydrolases"/>
    <property type="match status" value="2"/>
</dbReference>
<feature type="domain" description="SecA family profile" evidence="19">
    <location>
        <begin position="2145"/>
        <end position="2761"/>
    </location>
</feature>
<dbReference type="Proteomes" id="UP000663881">
    <property type="component" value="Unassembled WGS sequence"/>
</dbReference>
<dbReference type="InterPro" id="IPR019734">
    <property type="entry name" value="TPR_rpt"/>
</dbReference>
<feature type="domain" description="Helicase C-terminal" evidence="18">
    <location>
        <begin position="2614"/>
        <end position="2771"/>
    </location>
</feature>
<dbReference type="Gene3D" id="3.40.50.300">
    <property type="entry name" value="P-loop containing nucleotide triphosphate hydrolases"/>
    <property type="match status" value="2"/>
</dbReference>
<dbReference type="Pfam" id="PF01043">
    <property type="entry name" value="SecA_PP_bind"/>
    <property type="match status" value="1"/>
</dbReference>
<evidence type="ECO:0000256" key="8">
    <source>
        <dbReference type="ARBA" id="ARBA00022927"/>
    </source>
</evidence>
<dbReference type="InterPro" id="IPR036770">
    <property type="entry name" value="Ankyrin_rpt-contain_sf"/>
</dbReference>
<dbReference type="PROSITE" id="PS50600">
    <property type="entry name" value="ULP_PROTEASE"/>
    <property type="match status" value="1"/>
</dbReference>
<dbReference type="EMBL" id="CAJOAY010000269">
    <property type="protein sequence ID" value="CAF3610806.1"/>
    <property type="molecule type" value="Genomic_DNA"/>
</dbReference>
<dbReference type="SMART" id="SM00957">
    <property type="entry name" value="SecA_DEAD"/>
    <property type="match status" value="1"/>
</dbReference>
<dbReference type="Gene3D" id="3.40.395.10">
    <property type="entry name" value="Adenoviral Proteinase, Chain A"/>
    <property type="match status" value="1"/>
</dbReference>
<dbReference type="SUPFAM" id="SSF54001">
    <property type="entry name" value="Cysteine proteinases"/>
    <property type="match status" value="1"/>
</dbReference>
<dbReference type="GO" id="GO:0016020">
    <property type="term" value="C:membrane"/>
    <property type="evidence" value="ECO:0007669"/>
    <property type="project" value="InterPro"/>
</dbReference>
<evidence type="ECO:0000313" key="22">
    <source>
        <dbReference type="EMBL" id="CAF3928099.1"/>
    </source>
</evidence>
<evidence type="ECO:0000256" key="15">
    <source>
        <dbReference type="SAM" id="MobiDB-lite"/>
    </source>
</evidence>
<feature type="region of interest" description="Disordered" evidence="15">
    <location>
        <begin position="3620"/>
        <end position="3639"/>
    </location>
</feature>
<evidence type="ECO:0000256" key="6">
    <source>
        <dbReference type="ARBA" id="ARBA00022801"/>
    </source>
</evidence>
<evidence type="ECO:0000256" key="5">
    <source>
        <dbReference type="ARBA" id="ARBA00022741"/>
    </source>
</evidence>
<dbReference type="InterPro" id="IPR036670">
    <property type="entry name" value="SecA_X-link_sf"/>
</dbReference>
<dbReference type="GO" id="GO:0006605">
    <property type="term" value="P:protein targeting"/>
    <property type="evidence" value="ECO:0007669"/>
    <property type="project" value="InterPro"/>
</dbReference>
<keyword evidence="13" id="KW-0802">TPR repeat</keyword>
<evidence type="ECO:0000313" key="23">
    <source>
        <dbReference type="Proteomes" id="UP000663891"/>
    </source>
</evidence>
<keyword evidence="9" id="KW-1278">Translocase</keyword>
<feature type="repeat" description="TPR" evidence="13">
    <location>
        <begin position="2897"/>
        <end position="2930"/>
    </location>
</feature>
<dbReference type="PROSITE" id="PS51192">
    <property type="entry name" value="HELICASE_ATP_BIND_1"/>
    <property type="match status" value="1"/>
</dbReference>
<dbReference type="Pfam" id="PF21090">
    <property type="entry name" value="P-loop_SecA"/>
    <property type="match status" value="1"/>
</dbReference>
<keyword evidence="11" id="KW-0472">Membrane</keyword>
<dbReference type="SUPFAM" id="SSF48403">
    <property type="entry name" value="Ankyrin repeat"/>
    <property type="match status" value="1"/>
</dbReference>
<dbReference type="InterPro" id="IPR003653">
    <property type="entry name" value="Peptidase_C48_C"/>
</dbReference>
<dbReference type="GO" id="GO:0006886">
    <property type="term" value="P:intracellular protein transport"/>
    <property type="evidence" value="ECO:0007669"/>
    <property type="project" value="InterPro"/>
</dbReference>
<evidence type="ECO:0000259" key="16">
    <source>
        <dbReference type="PROSITE" id="PS50600"/>
    </source>
</evidence>
<dbReference type="InterPro" id="IPR001650">
    <property type="entry name" value="Helicase_C-like"/>
</dbReference>
<evidence type="ECO:0000256" key="12">
    <source>
        <dbReference type="PROSITE-ProRule" id="PRU00023"/>
    </source>
</evidence>
<sequence>MDEFIHLPKTFLNELLDCLSQKLSNEDIKKEIERIMKPASQTTTDSGLEKLSHIYSFILNCFTDLQLISSTHLGATNNKYDIEIQKTLTKEILLKLYENLKCCQKSISIFQLFSYSDNDDDSWNLLNEIRKFLNKYPQYKNKFGIYGTTILYEAVKYGNIEIIKYLIEIVKCPLNLQNPKLILPNGNELLSNENTPLHAACYFQHLHIVKYLLRQENIDLNLKNSFGQTPEMIAESNKNQFILQELNQFSKKSEMFYIILNETTNLNKEHEELIENFILKNSHSIQKILSDDNNVKQSLVAISYIEQQQWIVFAIVKVSKEVFVFFDNDEFSSSSSSYSSHSYENKKSDIMKIIEEKFKDKFLITVIENGNPEENDEISNNQGFALAIHKMDRIIRFLENKTIKKQEYKEKFEETRFYDCDESDKRREIIFNFEKLFVKIGLHKTIRTKETLEKILISLKAIIEDDKKYLLEEVLLIKLTDLLTKRNFIRVNDNEIDLKQMIINILLDLKNRGQEFNEQNIKSNLENYYNNNSNLKKIKNFYETLRQDARDSQINGCLILALDHQKELLLSIEKLIPNTKFFDEFIQLLDEHYQERQKLEIEKTKLNNKLRQRGKGKEFIDITFQISKIEKQIDYYSAKAEISKSVDIDDLIILLGKNLTDEYKFSQGTINKIIEVGKRIEKNEELALALIKIFEKISSDENHSSKEIEEVFNKLLSKISLTENNVKTIVNLRKEFLINLHRNSNLLKFLHQILIENQDPTNRTKALEIMQLLKFYSNDLEYIKQAVKLEIKSSQHDPTVVEDCLMQVQNRNKLTWNIFQNLKNYFSTDMKTIEQIIEKIVEQDLQKIPKEFIDEFQKYINKSLSFDNTKILTSIYNLLIKGKYSINFDKIQSKIGDLLSTNTDEILEMILTKFYNGDKIEPEIIDKIKDLPKENQFAQNIMNLIEKDSIDDNLSILKNSRNELTQRKQALSKIVSPPINLLESLIAYEPSLRADAFKILPNDSEIDFNIITQAIYNDKNIHIEDVSQFIDKIKNKEDFSIILPAIIHRFYNNQQSEVLELLTKISQSKRKQGEEFVKYLLNLIENTYENQIRSELITIIEKCMENNEDLKKIQIKKPKIDNDGTIKEIQSLLTDELNQLKTISLIDGNTLENLSKIIQQRNRIVTQNEIISLIDTLIDSTKQKSISDLLLQIDLTQGLDDTIMVRLYKEIISNPKLIQYPSLLAIITINLNKNRKVPDPIIKTLWEEFLILPEVKQNLIYIIMLLVTQNKQIPMNVLEKLVMIFKNQQEDVQLRIAIGKILSKQIENTSEQDKLSLAIESLKKVALQSRNNQNEDLLNKFVYSDLEKYVDDEFLNNFYVEFKSRVLNIDKKTDLQKLDAFIQQEQDQLKKFQLLNVLNIRFSNSQTLDTTIFEEFHQDEWTSEILASELIIEISQLQQEINESELKKFRDYIRLLTSQKNYVIEDLLEILIIKQNIYGFNLEKLNDIFFLLISQKSIDRNEKTKVLDILQSDSDDFYIQLQLIWLAKQLKDFSIIFTNENLKELNQYLPYKPETINLFLTQVNQSSLTIEKLIEFFKILTNSGLTFESSQTFLIDELIEKTTLKHLLKRLREKSVGSVLSKRFPFYQDYFRNRKNCNLLSSKKATSRKNAYNQAHTTEWYTAEDIAQITSEWMKEFNTSIEGKKLRTTQALGRQDNMSLSTVLNKVIDEYKQEKDTMFIIPLNIAGNHWVTVALVPDQEKHIVLYKDSLGEENQIEERKEVEQIFRIADLKNFKFKYNRSCEQSDGYNCGVFVLGNMKIMAEQLTTLENKKKFIENFENYENFVNQEKVAHLRKEIFPKMYALSLCKSFKRREIVDHHLPELKHLEELLQNKTIITTEENNQLQLSIALPQEENLLENDYKYLYVIKINDPNSLNVDFTQTSDLKTKLIQGLGITKIYEDDKTFIKILDKNLIKLTQKKTKLQPSEFKIEKLSLRNEQIEKLLGQLDVDITEFNKNILRENLGLKGENNVSPSTIKNQNEIIDIQDCELLYELHQKLTKILTCAGWILNSVVQLVPIIDSKLKLKHLVNSLDPIYEYKLKEYDENVKGKSVFQILMTTSSEKWITDIHNLAIFQTFKGSHIKDISELTREIFSGELNKQHNLSFCQDEKLILNEYKNIKIFYETKKSQICSDFGIIQEWNDGNLRQWSEKFKLNHNSISHYEIIAVIKKAVEITSGFSPKEIQLLSLIILLNSKENLGRLVQINTGEGKTTIVAMLAAFKALKGRHQVDIITSSLELAQPQSDKQKKFFILLGLTCEHNGPDSSIDIEERYKADIVYGTATQFQGDILRDEYSKLETRQGRKCDVAIVDEVDSMLIDGKNHIVRMTSSMPGMDHLEPLLAAIWIQIGEVAKLIKEHNGKWYYIDQKDVLDENGKLRSDIVEHAYCIKETKEEFIANCTEKHIRKLIRDEVYLSENLKNYPEIKIPEHLRKLIVESHLEKWISYAIYAKYRCKNGQDYIIKNEKITLVDASNTGTIQYNMSWNDGLHQFLQLKHGAKITPENLTTNFISNVTYFKRYSPRIFGLTGTLGSANARQLLNDIYEVDSVIIPPFKQKQYKELTPIISDQEDDWYRNIIQSSLNKLNNGRAVLIITKYIQQVEEINNRLIDAGYTKEKIKMYKTEEDSTKATKEVLKHGEIIIATNIAGRGTDIQANDTIENNGGLHVCVTFLPVNERVEQQNVGRTSRIGNKGTAQFILLREKSNDTFEKLKEIRDKDEEEGLNSARTQIKDVIIKDEIFKLFCKLLNEINDNKEENELKSTRIQINELMIKNEILPLISYELLNKTNDNLRQQEYNQKFISKIKRRAVEERFGIWLKMEESITSFANAQQMTKDEIEKYFEKFKTQILLDKKDKLIQNPYFHVLLGNEFLKIKDYNKAIDEFTKAIKLDDYYQVNAFYNRGYARIAQYGNDIHHEEINKAIEDFKEAKKIIEEHLEPLLNIIQQASTHSEALSEQVAHKMTLYGVQKNTIEMVIGQDITTQIKALQKEKQERKDATERRRKEIDQQLENLNKEETTQTEQINELEKEKEEQQNIMIDTEKAIDEQIKNLQVNQEAKELGIICQARKSNRSIQIEHVEIKESLPTGEDIKLYEEEIREYKSNGFRGSFRIKEIKPIDWKAVISVASIGIAQLVGGAAIAVFSLGAGTTVGMGLIYEGVCDLITAVKDGIINRDFSWVSYGIQKAISLTVSLVCAGMGAIKDAAKTLVAGVKNIGQVMTTTVKAGWKIAAKAIGTGLAKGVAKELVTQLVDYGVSKTLMPVIQDEVMKRIKRPIQKALLANPCVEKMLKLDGTNRNSYYEHLIISEAMQLLNSDKQQSALLTITVGIGSGIAKHKIEGLSTILNAVEVTRALDQLNTFVDDFKEKLNEIIDKIYKEQKIDEKESQNQAKPEGQQQQENSSQNSASNYTPETSDDDVDVEDDKKEQQVQLGRKSKSSNALCGTLATSVSAEMCNIIQKKLIIPVAQTGINYSMTELTSGLDQSLQDQIGNYQTARRIEFFQGGDKNNRIPDVFKKAMYDPAAVKEADKMIEKLRSDGEAGLPHLGPLSDAAGRQIIVLDEDGQRVYIIGEDKGDGPIEVQYHQPNKDNPSGHWTLPGGKEPADGSTEKNNCLFNVIAQQTGKKPDELRKDTVVMMENTKMNLANQVNDIKRLERYKKDALIMGGFKHHLGEERSKLDESQGAKPYGSKAAGHPNNHIQGNLSLNAIAKKAAHTNFLNEEDQNKCTKEGMDYIIGNQAFTQDPGFIKAEVTFPLRRPVPIAIFRKNKDITYDFANSATLVLHNRIDNQNQPDLHGPVHVQTVFGHPASSGNSPMYVLTITRRNPQTNQIQVTTTTHIPDEQWMAPRK</sequence>
<dbReference type="InterPro" id="IPR011115">
    <property type="entry name" value="SecA_DEAD"/>
</dbReference>
<dbReference type="SMART" id="SM00028">
    <property type="entry name" value="TPR"/>
    <property type="match status" value="2"/>
</dbReference>
<evidence type="ECO:0000256" key="2">
    <source>
        <dbReference type="ARBA" id="ARBA00022448"/>
    </source>
</evidence>
<dbReference type="InterPro" id="IPR014018">
    <property type="entry name" value="SecA_motor_DEAD"/>
</dbReference>
<keyword evidence="5" id="KW-0547">Nucleotide-binding</keyword>
<evidence type="ECO:0000256" key="7">
    <source>
        <dbReference type="ARBA" id="ARBA00022840"/>
    </source>
</evidence>
<keyword evidence="3" id="KW-0963">Cytoplasm</keyword>
<evidence type="ECO:0000259" key="18">
    <source>
        <dbReference type="PROSITE" id="PS51194"/>
    </source>
</evidence>
<dbReference type="PROSITE" id="PS50005">
    <property type="entry name" value="TPR"/>
    <property type="match status" value="1"/>
</dbReference>
<evidence type="ECO:0000256" key="10">
    <source>
        <dbReference type="ARBA" id="ARBA00023010"/>
    </source>
</evidence>
<dbReference type="PANTHER" id="PTHR30612">
    <property type="entry name" value="SECA INNER MEMBRANE COMPONENT OF SEC PROTEIN SECRETION SYSTEM"/>
    <property type="match status" value="1"/>
</dbReference>
<feature type="region of interest" description="Disordered" evidence="15">
    <location>
        <begin position="3416"/>
        <end position="3467"/>
    </location>
</feature>
<dbReference type="InterPro" id="IPR000185">
    <property type="entry name" value="SecA"/>
</dbReference>
<keyword evidence="4" id="KW-0645">Protease</keyword>
<dbReference type="InterPro" id="IPR054759">
    <property type="entry name" value="RickCE_cat"/>
</dbReference>
<keyword evidence="6" id="KW-0378">Hydrolase</keyword>
<dbReference type="Pfam" id="PF07517">
    <property type="entry name" value="SecA_DEAD"/>
    <property type="match status" value="1"/>
</dbReference>
<feature type="domain" description="Helicase ATP-binding" evidence="17">
    <location>
        <begin position="2231"/>
        <end position="2388"/>
    </location>
</feature>
<dbReference type="EMBL" id="CAJOBB010002003">
    <property type="protein sequence ID" value="CAF3928099.1"/>
    <property type="molecule type" value="Genomic_DNA"/>
</dbReference>
<evidence type="ECO:0000256" key="13">
    <source>
        <dbReference type="PROSITE-ProRule" id="PRU00339"/>
    </source>
</evidence>
<dbReference type="InterPro" id="IPR038765">
    <property type="entry name" value="Papain-like_cys_pep_sf"/>
</dbReference>
<dbReference type="InterPro" id="IPR014001">
    <property type="entry name" value="Helicase_ATP-bd"/>
</dbReference>
<dbReference type="PROSITE" id="PS50088">
    <property type="entry name" value="ANK_REPEAT"/>
    <property type="match status" value="2"/>
</dbReference>
<evidence type="ECO:0000256" key="9">
    <source>
        <dbReference type="ARBA" id="ARBA00022967"/>
    </source>
</evidence>
<dbReference type="InterPro" id="IPR011990">
    <property type="entry name" value="TPR-like_helical_dom_sf"/>
</dbReference>
<evidence type="ECO:0000256" key="14">
    <source>
        <dbReference type="SAM" id="Coils"/>
    </source>
</evidence>
<dbReference type="GO" id="GO:0017038">
    <property type="term" value="P:protein import"/>
    <property type="evidence" value="ECO:0007669"/>
    <property type="project" value="InterPro"/>
</dbReference>
<evidence type="ECO:0000256" key="3">
    <source>
        <dbReference type="ARBA" id="ARBA00022490"/>
    </source>
</evidence>
<feature type="region of interest" description="Disordered" evidence="15">
    <location>
        <begin position="3707"/>
        <end position="3729"/>
    </location>
</feature>
<protein>
    <recommendedName>
        <fullName evidence="24">Ubiquitin-like protease family profile domain-containing protein</fullName>
    </recommendedName>
</protein>
<dbReference type="PROSITE" id="PS51196">
    <property type="entry name" value="SECA_MOTOR_DEAD"/>
    <property type="match status" value="1"/>
</dbReference>
<dbReference type="GO" id="GO:0006508">
    <property type="term" value="P:proteolysis"/>
    <property type="evidence" value="ECO:0007669"/>
    <property type="project" value="UniProtKB-KW"/>
</dbReference>
<dbReference type="EMBL" id="CAJNON010000137">
    <property type="protein sequence ID" value="CAF1019381.1"/>
    <property type="molecule type" value="Genomic_DNA"/>
</dbReference>
<dbReference type="InterPro" id="IPR027417">
    <property type="entry name" value="P-loop_NTPase"/>
</dbReference>
<dbReference type="Gene3D" id="1.25.40.20">
    <property type="entry name" value="Ankyrin repeat-containing domain"/>
    <property type="match status" value="1"/>
</dbReference>
<keyword evidence="7" id="KW-0067">ATP-binding</keyword>